<protein>
    <submittedName>
        <fullName evidence="1">Uncharacterized protein</fullName>
    </submittedName>
</protein>
<dbReference type="AlphaFoldDB" id="A0A813CA95"/>
<feature type="non-terminal residue" evidence="1">
    <location>
        <position position="297"/>
    </location>
</feature>
<sequence>SAGYVSDTAAEKLKLAPRWTSRDVEEILKTSDLSFYDVVVCVDAEALQQLRGFGELPASVVELGDFGPYLDERRPESPMKAWVPDWRQVIDPQYDERQEAAAAPKDDALGVWLTVPEDLARLVQPRYERVRQSLSADEAKLANGLFGGDDDAAVLTYHVAGLVRFLMDSYPLVGSGDVPPTQASELLRPHRSEDLPQLRPPKAPAQGLWLERVDLEDAEPDALSEENARQEKKVLRAVGCPGVSVRSRLWCERRHLQPPFGLLVLWHLGLTSSRPLRGALIIRRTRHWSISYFSRNQ</sequence>
<proteinExistence type="predicted"/>
<evidence type="ECO:0000313" key="1">
    <source>
        <dbReference type="EMBL" id="CAE7941905.1"/>
    </source>
</evidence>
<accession>A0A813CA95</accession>
<organism evidence="1 2">
    <name type="scientific">Symbiodinium necroappetens</name>
    <dbReference type="NCBI Taxonomy" id="1628268"/>
    <lineage>
        <taxon>Eukaryota</taxon>
        <taxon>Sar</taxon>
        <taxon>Alveolata</taxon>
        <taxon>Dinophyceae</taxon>
        <taxon>Suessiales</taxon>
        <taxon>Symbiodiniaceae</taxon>
        <taxon>Symbiodinium</taxon>
    </lineage>
</organism>
<dbReference type="EMBL" id="CAJNJA010095186">
    <property type="protein sequence ID" value="CAE7941905.1"/>
    <property type="molecule type" value="Genomic_DNA"/>
</dbReference>
<evidence type="ECO:0000313" key="2">
    <source>
        <dbReference type="Proteomes" id="UP000601435"/>
    </source>
</evidence>
<dbReference type="OrthoDB" id="406285at2759"/>
<dbReference type="Proteomes" id="UP000601435">
    <property type="component" value="Unassembled WGS sequence"/>
</dbReference>
<keyword evidence="2" id="KW-1185">Reference proteome</keyword>
<comment type="caution">
    <text evidence="1">The sequence shown here is derived from an EMBL/GenBank/DDBJ whole genome shotgun (WGS) entry which is preliminary data.</text>
</comment>
<gene>
    <name evidence="1" type="ORF">SNEC2469_LOCUS34454</name>
</gene>
<reference evidence="1" key="1">
    <citation type="submission" date="2021-02" db="EMBL/GenBank/DDBJ databases">
        <authorList>
            <person name="Dougan E. K."/>
            <person name="Rhodes N."/>
            <person name="Thang M."/>
            <person name="Chan C."/>
        </authorList>
    </citation>
    <scope>NUCLEOTIDE SEQUENCE</scope>
</reference>
<name>A0A813CA95_9DINO</name>